<evidence type="ECO:0000256" key="8">
    <source>
        <dbReference type="ARBA" id="ARBA00023209"/>
    </source>
</evidence>
<comment type="catalytic activity">
    <reaction evidence="12">
        <text>a 1,2-diacyl-sn-glycero-3-phospho-L-serine + H(+) = a 1,2-diacyl-sn-glycero-3-phosphoethanolamine + CO2</text>
        <dbReference type="Rhea" id="RHEA:20828"/>
        <dbReference type="ChEBI" id="CHEBI:15378"/>
        <dbReference type="ChEBI" id="CHEBI:16526"/>
        <dbReference type="ChEBI" id="CHEBI:57262"/>
        <dbReference type="ChEBI" id="CHEBI:64612"/>
        <dbReference type="EC" id="4.1.1.65"/>
    </reaction>
</comment>
<evidence type="ECO:0000256" key="7">
    <source>
        <dbReference type="ARBA" id="ARBA00023145"/>
    </source>
</evidence>
<dbReference type="eggNOG" id="COG0688">
    <property type="taxonomic scope" value="Bacteria"/>
</dbReference>
<comment type="function">
    <text evidence="12">Catalyzes the formation of phosphatidylethanolamine (PtdEtn) from phosphatidylserine (PtdSer).</text>
</comment>
<evidence type="ECO:0000256" key="3">
    <source>
        <dbReference type="ARBA" id="ARBA00022516"/>
    </source>
</evidence>
<feature type="site" description="Cleavage (non-hydrolytic); by autocatalysis" evidence="12">
    <location>
        <begin position="248"/>
        <end position="249"/>
    </location>
</feature>
<keyword evidence="9 12" id="KW-0456">Lyase</keyword>
<dbReference type="AlphaFoldDB" id="B3PDT7"/>
<dbReference type="UniPathway" id="UPA00558">
    <property type="reaction ID" value="UER00616"/>
</dbReference>
<dbReference type="Proteomes" id="UP000001036">
    <property type="component" value="Chromosome"/>
</dbReference>
<evidence type="ECO:0000256" key="10">
    <source>
        <dbReference type="ARBA" id="ARBA00023264"/>
    </source>
</evidence>
<dbReference type="STRING" id="498211.CJA_3140"/>
<evidence type="ECO:0000256" key="9">
    <source>
        <dbReference type="ARBA" id="ARBA00023239"/>
    </source>
</evidence>
<evidence type="ECO:0000256" key="11">
    <source>
        <dbReference type="ARBA" id="ARBA00023317"/>
    </source>
</evidence>
<feature type="modified residue" description="Pyruvic acid (Ser); by autocatalysis" evidence="12">
    <location>
        <position position="249"/>
    </location>
</feature>
<evidence type="ECO:0000313" key="14">
    <source>
        <dbReference type="Proteomes" id="UP000001036"/>
    </source>
</evidence>
<feature type="active site" description="Charge relay system; for autoendoproteolytic cleavage activity" evidence="12">
    <location>
        <position position="146"/>
    </location>
</feature>
<comment type="pathway">
    <text evidence="1">Lipid metabolism.</text>
</comment>
<dbReference type="GO" id="GO:0005886">
    <property type="term" value="C:plasma membrane"/>
    <property type="evidence" value="ECO:0007669"/>
    <property type="project" value="UniProtKB-SubCell"/>
</dbReference>
<comment type="subcellular location">
    <subcellularLocation>
        <location evidence="12">Cell membrane</location>
        <topology evidence="12">Peripheral membrane protein</topology>
    </subcellularLocation>
</comment>
<protein>
    <recommendedName>
        <fullName evidence="12">Phosphatidylserine decarboxylase proenzyme</fullName>
        <ecNumber evidence="12">4.1.1.65</ecNumber>
    </recommendedName>
    <component>
        <recommendedName>
            <fullName evidence="12">Phosphatidylserine decarboxylase alpha chain</fullName>
        </recommendedName>
    </component>
    <component>
        <recommendedName>
            <fullName evidence="12">Phosphatidylserine decarboxylase beta chain</fullName>
        </recommendedName>
    </component>
</protein>
<gene>
    <name evidence="12 13" type="primary">psd</name>
    <name evidence="13" type="ordered locus">CJA_3140</name>
</gene>
<dbReference type="InterPro" id="IPR003817">
    <property type="entry name" value="PS_Dcarbxylase"/>
</dbReference>
<feature type="active site" description="Charge relay system; for autoendoproteolytic cleavage activity" evidence="12">
    <location>
        <position position="249"/>
    </location>
</feature>
<evidence type="ECO:0000256" key="12">
    <source>
        <dbReference type="HAMAP-Rule" id="MF_00662"/>
    </source>
</evidence>
<dbReference type="RefSeq" id="WP_012488717.1">
    <property type="nucleotide sequence ID" value="NC_010995.1"/>
</dbReference>
<evidence type="ECO:0000256" key="6">
    <source>
        <dbReference type="ARBA" id="ARBA00023136"/>
    </source>
</evidence>
<comment type="similarity">
    <text evidence="12">Belongs to the phosphatidylserine decarboxylase family. PSD-B subfamily. Prokaryotic type I sub-subfamily.</text>
</comment>
<keyword evidence="7 12" id="KW-0865">Zymogen</keyword>
<sequence length="282" mass="31384">MNDKLFIKLQHLVPQHALSRAAGWLAATEIGLIKNTFIRWFVKRYQVDMSLAAEENPLAYPSFNDFFTRALKPDARPVDTNPFSIVCPADGAISQLGPIEAGRIFQAKGQDYSVEELLGDSELATEFADGQFATVYLSPRDYHRVHMPYGGKLRTMVSVPGELFSVNTVTAENVPRLFARNERSVAIFDTDIGPMAVVLVGAMIVAGIETVWDGQVAPFASREIATSHYPYQNIQLKKGDEMGRFKLGSTAIMLFAKDKIEWSKKYQAGTPTQMGEIMGRRK</sequence>
<reference evidence="13 14" key="1">
    <citation type="journal article" date="2008" name="J. Bacteriol.">
        <title>Insights into plant cell wall degradation from the genome sequence of the soil bacterium Cellvibrio japonicus.</title>
        <authorList>
            <person name="Deboy R.T."/>
            <person name="Mongodin E.F."/>
            <person name="Fouts D.E."/>
            <person name="Tailford L.E."/>
            <person name="Khouri H."/>
            <person name="Emerson J.B."/>
            <person name="Mohamoud Y."/>
            <person name="Watkins K."/>
            <person name="Henrissat B."/>
            <person name="Gilbert H.J."/>
            <person name="Nelson K.E."/>
        </authorList>
    </citation>
    <scope>NUCLEOTIDE SEQUENCE [LARGE SCALE GENOMIC DNA]</scope>
    <source>
        <strain evidence="13 14">Ueda107</strain>
    </source>
</reference>
<evidence type="ECO:0000313" key="13">
    <source>
        <dbReference type="EMBL" id="ACE83151.1"/>
    </source>
</evidence>
<keyword evidence="6 12" id="KW-0472">Membrane</keyword>
<keyword evidence="4 12" id="KW-0210">Decarboxylase</keyword>
<dbReference type="OrthoDB" id="9802030at2"/>
<feature type="chain" id="PRO_5023410960" description="Phosphatidylserine decarboxylase alpha chain" evidence="12">
    <location>
        <begin position="249"/>
        <end position="282"/>
    </location>
</feature>
<dbReference type="EC" id="4.1.1.65" evidence="12"/>
<evidence type="ECO:0000256" key="2">
    <source>
        <dbReference type="ARBA" id="ARBA00022475"/>
    </source>
</evidence>
<dbReference type="PANTHER" id="PTHR10067">
    <property type="entry name" value="PHOSPHATIDYLSERINE DECARBOXYLASE"/>
    <property type="match status" value="1"/>
</dbReference>
<dbReference type="Pfam" id="PF02666">
    <property type="entry name" value="PS_Dcarbxylase"/>
    <property type="match status" value="1"/>
</dbReference>
<proteinExistence type="inferred from homology"/>
<evidence type="ECO:0000256" key="4">
    <source>
        <dbReference type="ARBA" id="ARBA00022793"/>
    </source>
</evidence>
<dbReference type="NCBIfam" id="TIGR00163">
    <property type="entry name" value="PS_decarb"/>
    <property type="match status" value="1"/>
</dbReference>
<dbReference type="GO" id="GO:0004609">
    <property type="term" value="F:phosphatidylserine decarboxylase activity"/>
    <property type="evidence" value="ECO:0007669"/>
    <property type="project" value="UniProtKB-UniRule"/>
</dbReference>
<feature type="active site" description="Charge relay system; for autoendoproteolytic cleavage activity" evidence="12">
    <location>
        <position position="90"/>
    </location>
</feature>
<dbReference type="InterPro" id="IPR033178">
    <property type="entry name" value="PSD_type1_pro"/>
</dbReference>
<evidence type="ECO:0000256" key="1">
    <source>
        <dbReference type="ARBA" id="ARBA00005189"/>
    </source>
</evidence>
<dbReference type="PANTHER" id="PTHR10067:SF6">
    <property type="entry name" value="PHOSPHATIDYLSERINE DECARBOXYLASE PROENZYME, MITOCHONDRIAL"/>
    <property type="match status" value="1"/>
</dbReference>
<dbReference type="InterPro" id="IPR033177">
    <property type="entry name" value="PSD-B"/>
</dbReference>
<accession>B3PDT7</accession>
<comment type="cofactor">
    <cofactor evidence="12">
        <name>pyruvate</name>
        <dbReference type="ChEBI" id="CHEBI:15361"/>
    </cofactor>
    <text evidence="12">Binds 1 pyruvoyl group covalently per subunit.</text>
</comment>
<comment type="PTM">
    <text evidence="12">Is synthesized initially as an inactive proenzyme. Formation of the active enzyme involves a self-maturation process in which the active site pyruvoyl group is generated from an internal serine residue via an autocatalytic post-translational modification. Two non-identical subunits are generated from the proenzyme in this reaction, and the pyruvate is formed at the N-terminus of the alpha chain, which is derived from the carboxyl end of the proenzyme. The autoendoproteolytic cleavage occurs by a canonical serine protease mechanism, in which the side chain hydroxyl group of the serine supplies its oxygen atom to form the C-terminus of the beta chain, while the remainder of the serine residue undergoes an oxidative deamination to produce ammonia and the pyruvoyl prosthetic group on the alpha chain. During this reaction, the Ser that is part of the protease active site of the proenzyme becomes the pyruvoyl prosthetic group, which constitutes an essential element of the active site of the mature decarboxylase.</text>
</comment>
<keyword evidence="5 12" id="KW-0443">Lipid metabolism</keyword>
<dbReference type="HOGENOM" id="CLU_029061_4_1_6"/>
<dbReference type="KEGG" id="cja:CJA_3140"/>
<name>B3PDT7_CELJU</name>
<dbReference type="EMBL" id="CP000934">
    <property type="protein sequence ID" value="ACE83151.1"/>
    <property type="molecule type" value="Genomic_DNA"/>
</dbReference>
<keyword evidence="8 12" id="KW-0594">Phospholipid biosynthesis</keyword>
<evidence type="ECO:0000256" key="5">
    <source>
        <dbReference type="ARBA" id="ARBA00023098"/>
    </source>
</evidence>
<keyword evidence="2 12" id="KW-1003">Cell membrane</keyword>
<dbReference type="HAMAP" id="MF_00662">
    <property type="entry name" value="PS_decarb_PSD_B_type1"/>
    <property type="match status" value="1"/>
</dbReference>
<keyword evidence="11 12" id="KW-0670">Pyruvate</keyword>
<keyword evidence="10 12" id="KW-1208">Phospholipid metabolism</keyword>
<feature type="chain" id="PRO_5023410961" description="Phosphatidylserine decarboxylase beta chain" evidence="12">
    <location>
        <begin position="1"/>
        <end position="248"/>
    </location>
</feature>
<comment type="subunit">
    <text evidence="12">Heterodimer of a large membrane-associated beta subunit and a small pyruvoyl-containing alpha subunit.</text>
</comment>
<dbReference type="GO" id="GO:0006646">
    <property type="term" value="P:phosphatidylethanolamine biosynthetic process"/>
    <property type="evidence" value="ECO:0007669"/>
    <property type="project" value="UniProtKB-UniRule"/>
</dbReference>
<organism evidence="13 14">
    <name type="scientific">Cellvibrio japonicus (strain Ueda107)</name>
    <name type="common">Pseudomonas fluorescens subsp. cellulosa</name>
    <dbReference type="NCBI Taxonomy" id="498211"/>
    <lineage>
        <taxon>Bacteria</taxon>
        <taxon>Pseudomonadati</taxon>
        <taxon>Pseudomonadota</taxon>
        <taxon>Gammaproteobacteria</taxon>
        <taxon>Cellvibrionales</taxon>
        <taxon>Cellvibrionaceae</taxon>
        <taxon>Cellvibrio</taxon>
    </lineage>
</organism>
<keyword evidence="14" id="KW-1185">Reference proteome</keyword>
<feature type="active site" description="Schiff-base intermediate with substrate; via pyruvic acid; for decarboxylase activity" evidence="12">
    <location>
        <position position="249"/>
    </location>
</feature>
<comment type="pathway">
    <text evidence="12">Phospholipid metabolism; phosphatidylethanolamine biosynthesis; phosphatidylethanolamine from CDP-diacylglycerol: step 2/2.</text>
</comment>
<keyword evidence="3 12" id="KW-0444">Lipid biosynthesis</keyword>